<dbReference type="GO" id="GO:0046872">
    <property type="term" value="F:metal ion binding"/>
    <property type="evidence" value="ECO:0007669"/>
    <property type="project" value="UniProtKB-KW"/>
</dbReference>
<dbReference type="Pfam" id="PF04060">
    <property type="entry name" value="FeS"/>
    <property type="match status" value="1"/>
</dbReference>
<keyword evidence="1" id="KW-0004">4Fe-4S</keyword>
<name>A0A843AMV4_METFO</name>
<dbReference type="GO" id="GO:0006777">
    <property type="term" value="P:Mo-molybdopterin cofactor biosynthetic process"/>
    <property type="evidence" value="ECO:0007669"/>
    <property type="project" value="InterPro"/>
</dbReference>
<dbReference type="PANTHER" id="PTHR40072">
    <property type="entry name" value="MOLYBDOPTERIN-GUANINE DINUCLEOTIDE BIOSYNTHESIS ADAPTER PROTEIN-RELATED"/>
    <property type="match status" value="1"/>
</dbReference>
<protein>
    <submittedName>
        <fullName evidence="6">Molybdopterin-guanine dinucleotide biosynthesis protein B</fullName>
    </submittedName>
</protein>
<dbReference type="Gene3D" id="3.40.50.300">
    <property type="entry name" value="P-loop containing nucleotide triphosphate hydrolases"/>
    <property type="match status" value="1"/>
</dbReference>
<evidence type="ECO:0000313" key="6">
    <source>
        <dbReference type="EMBL" id="MBF4476219.1"/>
    </source>
</evidence>
<dbReference type="Pfam" id="PF03205">
    <property type="entry name" value="MobB"/>
    <property type="match status" value="1"/>
</dbReference>
<dbReference type="NCBIfam" id="TIGR00176">
    <property type="entry name" value="mobB"/>
    <property type="match status" value="1"/>
</dbReference>
<evidence type="ECO:0000256" key="2">
    <source>
        <dbReference type="ARBA" id="ARBA00022723"/>
    </source>
</evidence>
<dbReference type="InterPro" id="IPR007202">
    <property type="entry name" value="4Fe-4S_dom"/>
</dbReference>
<keyword evidence="2" id="KW-0479">Metal-binding</keyword>
<dbReference type="InterPro" id="IPR004435">
    <property type="entry name" value="MobB_dom"/>
</dbReference>
<dbReference type="PROSITE" id="PS51656">
    <property type="entry name" value="4FE4S"/>
    <property type="match status" value="1"/>
</dbReference>
<dbReference type="SUPFAM" id="SSF52540">
    <property type="entry name" value="P-loop containing nucleoside triphosphate hydrolases"/>
    <property type="match status" value="1"/>
</dbReference>
<dbReference type="Gene3D" id="1.10.15.40">
    <property type="entry name" value="Electron transport complex subunit B, putative Fe-S cluster"/>
    <property type="match status" value="1"/>
</dbReference>
<dbReference type="Proteomes" id="UP000606900">
    <property type="component" value="Unassembled WGS sequence"/>
</dbReference>
<dbReference type="GO" id="GO:0051539">
    <property type="term" value="F:4 iron, 4 sulfur cluster binding"/>
    <property type="evidence" value="ECO:0007669"/>
    <property type="project" value="UniProtKB-KW"/>
</dbReference>
<comment type="caution">
    <text evidence="6">The sequence shown here is derived from an EMBL/GenBank/DDBJ whole genome shotgun (WGS) entry which is preliminary data.</text>
</comment>
<dbReference type="InterPro" id="IPR027417">
    <property type="entry name" value="P-loop_NTPase"/>
</dbReference>
<evidence type="ECO:0000259" key="5">
    <source>
        <dbReference type="PROSITE" id="PS51656"/>
    </source>
</evidence>
<evidence type="ECO:0000313" key="7">
    <source>
        <dbReference type="Proteomes" id="UP000606900"/>
    </source>
</evidence>
<organism evidence="6 7">
    <name type="scientific">Methanobacterium formicicum</name>
    <dbReference type="NCBI Taxonomy" id="2162"/>
    <lineage>
        <taxon>Archaea</taxon>
        <taxon>Methanobacteriati</taxon>
        <taxon>Methanobacteriota</taxon>
        <taxon>Methanomada group</taxon>
        <taxon>Methanobacteria</taxon>
        <taxon>Methanobacteriales</taxon>
        <taxon>Methanobacteriaceae</taxon>
        <taxon>Methanobacterium</taxon>
    </lineage>
</organism>
<evidence type="ECO:0000256" key="4">
    <source>
        <dbReference type="ARBA" id="ARBA00023014"/>
    </source>
</evidence>
<keyword evidence="3" id="KW-0408">Iron</keyword>
<keyword evidence="4" id="KW-0411">Iron-sulfur</keyword>
<dbReference type="PANTHER" id="PTHR40072:SF1">
    <property type="entry name" value="MOLYBDOPTERIN-GUANINE DINUCLEOTIDE BIOSYNTHESIS ADAPTER PROTEIN"/>
    <property type="match status" value="1"/>
</dbReference>
<dbReference type="AlphaFoldDB" id="A0A843AMV4"/>
<gene>
    <name evidence="6" type="primary">mobB</name>
    <name evidence="6" type="ORF">ISP06_12230</name>
</gene>
<dbReference type="GO" id="GO:0005525">
    <property type="term" value="F:GTP binding"/>
    <property type="evidence" value="ECO:0007669"/>
    <property type="project" value="InterPro"/>
</dbReference>
<dbReference type="RefSeq" id="WP_276700426.1">
    <property type="nucleotide sequence ID" value="NZ_DAISQW010000026.1"/>
</dbReference>
<evidence type="ECO:0000256" key="1">
    <source>
        <dbReference type="ARBA" id="ARBA00022485"/>
    </source>
</evidence>
<feature type="domain" description="4Fe-4S" evidence="5">
    <location>
        <begin position="133"/>
        <end position="193"/>
    </location>
</feature>
<sequence length="237" mass="26521">MKIIAVAGTKNTGKTTLVTLLVSEMVKRGFKVGTVKHTHVKLDVHGKDTWKHRDAGAEIVVGAGGEETFFIINRNMGLEELLNKTEQLCKIDFLVLEGYKSGNYAKIFTSSINDPFSLAQVDVRQLNQESIEKLADLVEERSFGKLANLNCGDCGYENCREMALAMIKGQIEEDVCVMKKESDVILKVNGNRVPLNPFINKFFKNTFLGMINSLKIKEHGKPQKIELQIQNDEISDN</sequence>
<reference evidence="6" key="1">
    <citation type="submission" date="2020-10" db="EMBL/GenBank/DDBJ databases">
        <title>Dehalococcoides mccartyi of a TCE/Cr reducing biochatode.</title>
        <authorList>
            <person name="Matturro B."/>
        </authorList>
    </citation>
    <scope>NUCLEOTIDE SEQUENCE</scope>
    <source>
        <strain evidence="6">Bin2</strain>
    </source>
</reference>
<dbReference type="EMBL" id="JADIIL010000040">
    <property type="protein sequence ID" value="MBF4476219.1"/>
    <property type="molecule type" value="Genomic_DNA"/>
</dbReference>
<dbReference type="InterPro" id="IPR052539">
    <property type="entry name" value="MGD_biosynthesis_adapter"/>
</dbReference>
<evidence type="ECO:0000256" key="3">
    <source>
        <dbReference type="ARBA" id="ARBA00023004"/>
    </source>
</evidence>
<proteinExistence type="predicted"/>
<accession>A0A843AMV4</accession>